<proteinExistence type="inferred from homology"/>
<evidence type="ECO:0000313" key="7">
    <source>
        <dbReference type="EMBL" id="NXR43782.1"/>
    </source>
</evidence>
<evidence type="ECO:0000256" key="5">
    <source>
        <dbReference type="ARBA" id="ARBA00023163"/>
    </source>
</evidence>
<reference evidence="7 8" key="1">
    <citation type="submission" date="2019-09" db="EMBL/GenBank/DDBJ databases">
        <title>Bird 10,000 Genomes (B10K) Project - Family phase.</title>
        <authorList>
            <person name="Zhang G."/>
        </authorList>
    </citation>
    <scope>NUCLEOTIDE SEQUENCE [LARGE SCALE GENOMIC DNA]</scope>
    <source>
        <strain evidence="7">B10K-DU-002-18</strain>
        <tissue evidence="7">Muscle</tissue>
    </source>
</reference>
<evidence type="ECO:0000256" key="4">
    <source>
        <dbReference type="ARBA" id="ARBA00023159"/>
    </source>
</evidence>
<evidence type="ECO:0000313" key="8">
    <source>
        <dbReference type="Proteomes" id="UP000527178"/>
    </source>
</evidence>
<organism evidence="7 8">
    <name type="scientific">Hippolais icterina</name>
    <name type="common">icterine warbler</name>
    <dbReference type="NCBI Taxonomy" id="68497"/>
    <lineage>
        <taxon>Eukaryota</taxon>
        <taxon>Metazoa</taxon>
        <taxon>Chordata</taxon>
        <taxon>Craniata</taxon>
        <taxon>Vertebrata</taxon>
        <taxon>Euteleostomi</taxon>
        <taxon>Archelosauria</taxon>
        <taxon>Archosauria</taxon>
        <taxon>Dinosauria</taxon>
        <taxon>Saurischia</taxon>
        <taxon>Theropoda</taxon>
        <taxon>Coelurosauria</taxon>
        <taxon>Aves</taxon>
        <taxon>Neognathae</taxon>
        <taxon>Neoaves</taxon>
        <taxon>Telluraves</taxon>
        <taxon>Australaves</taxon>
        <taxon>Passeriformes</taxon>
        <taxon>Sylvioidea</taxon>
        <taxon>Sylviidae</taxon>
        <taxon>Acrocephalinae</taxon>
        <taxon>Hippolais</taxon>
    </lineage>
</organism>
<comment type="subcellular location">
    <subcellularLocation>
        <location evidence="1">Nucleus</location>
    </subcellularLocation>
</comment>
<evidence type="ECO:0000256" key="3">
    <source>
        <dbReference type="ARBA" id="ARBA00023015"/>
    </source>
</evidence>
<evidence type="ECO:0000256" key="6">
    <source>
        <dbReference type="ARBA" id="ARBA00023242"/>
    </source>
</evidence>
<protein>
    <submittedName>
        <fullName evidence="7">CITE1 protein</fullName>
    </submittedName>
</protein>
<feature type="non-terminal residue" evidence="7">
    <location>
        <position position="1"/>
    </location>
</feature>
<comment type="caution">
    <text evidence="7">The sequence shown here is derived from an EMBL/GenBank/DDBJ whole genome shotgun (WGS) entry which is preliminary data.</text>
</comment>
<dbReference type="InterPro" id="IPR007576">
    <property type="entry name" value="CITED"/>
</dbReference>
<evidence type="ECO:0000256" key="1">
    <source>
        <dbReference type="ARBA" id="ARBA00004123"/>
    </source>
</evidence>
<dbReference type="PANTHER" id="PTHR17045">
    <property type="entry name" value="MELANOCYTE SPECIFIC GENE RELATED CITED"/>
    <property type="match status" value="1"/>
</dbReference>
<dbReference type="AlphaFoldDB" id="A0A7L2L903"/>
<evidence type="ECO:0000256" key="2">
    <source>
        <dbReference type="ARBA" id="ARBA00006967"/>
    </source>
</evidence>
<keyword evidence="3" id="KW-0805">Transcription regulation</keyword>
<keyword evidence="4" id="KW-0010">Activator</keyword>
<keyword evidence="6" id="KW-0539">Nucleus</keyword>
<sequence length="117" mass="12308">VLAVGTPRAPRLCGPPRPVPTSCPACACRRSTSRTAPWGDPEPHTALLAALLGLRTQQRGTGSRPLQAAGPGLIDSDTVDKVLRVLVVELGLNRADELPELWLGHHKLDSPSDLPAG</sequence>
<comment type="similarity">
    <text evidence="2">Belongs to the CITED family.</text>
</comment>
<dbReference type="PANTHER" id="PTHR17045:SF6">
    <property type="entry name" value="CBP_P300-INTERACTING TRANSACTIVATOR 1"/>
    <property type="match status" value="1"/>
</dbReference>
<feature type="non-terminal residue" evidence="7">
    <location>
        <position position="117"/>
    </location>
</feature>
<accession>A0A7L2L903</accession>
<dbReference type="GO" id="GO:0003713">
    <property type="term" value="F:transcription coactivator activity"/>
    <property type="evidence" value="ECO:0007669"/>
    <property type="project" value="TreeGrafter"/>
</dbReference>
<keyword evidence="8" id="KW-1185">Reference proteome</keyword>
<name>A0A7L2L903_9SYLV</name>
<keyword evidence="5" id="KW-0804">Transcription</keyword>
<dbReference type="EMBL" id="VWYN01000299">
    <property type="protein sequence ID" value="NXR43782.1"/>
    <property type="molecule type" value="Genomic_DNA"/>
</dbReference>
<dbReference type="Proteomes" id="UP000527178">
    <property type="component" value="Unassembled WGS sequence"/>
</dbReference>
<dbReference type="GO" id="GO:0005634">
    <property type="term" value="C:nucleus"/>
    <property type="evidence" value="ECO:0007669"/>
    <property type="project" value="UniProtKB-SubCell"/>
</dbReference>
<dbReference type="Pfam" id="PF04487">
    <property type="entry name" value="CITED"/>
    <property type="match status" value="1"/>
</dbReference>
<dbReference type="Gene3D" id="6.10.140.2200">
    <property type="match status" value="1"/>
</dbReference>
<gene>
    <name evidence="7" type="primary">Cited1</name>
    <name evidence="7" type="ORF">HIPICT_R15658</name>
</gene>